<feature type="transmembrane region" description="Helical" evidence="5">
    <location>
        <begin position="6"/>
        <end position="23"/>
    </location>
</feature>
<dbReference type="Pfam" id="PF04193">
    <property type="entry name" value="PQ-loop"/>
    <property type="match status" value="1"/>
</dbReference>
<feature type="transmembrane region" description="Helical" evidence="5">
    <location>
        <begin position="35"/>
        <end position="53"/>
    </location>
</feature>
<dbReference type="Proteomes" id="UP001057474">
    <property type="component" value="Chromosome"/>
</dbReference>
<dbReference type="SMART" id="SM00679">
    <property type="entry name" value="CTNS"/>
    <property type="match status" value="1"/>
</dbReference>
<feature type="transmembrane region" description="Helical" evidence="5">
    <location>
        <begin position="59"/>
        <end position="79"/>
    </location>
</feature>
<name>A0ABY4Y6X2_9GAMM</name>
<keyword evidence="2 5" id="KW-0812">Transmembrane</keyword>
<evidence type="ECO:0000256" key="5">
    <source>
        <dbReference type="SAM" id="Phobius"/>
    </source>
</evidence>
<dbReference type="EMBL" id="CP071527">
    <property type="protein sequence ID" value="USQ13389.1"/>
    <property type="molecule type" value="Genomic_DNA"/>
</dbReference>
<keyword evidence="7" id="KW-1185">Reference proteome</keyword>
<evidence type="ECO:0000256" key="1">
    <source>
        <dbReference type="ARBA" id="ARBA00004141"/>
    </source>
</evidence>
<proteinExistence type="predicted"/>
<keyword evidence="3 5" id="KW-1133">Transmembrane helix</keyword>
<sequence length="88" mass="9758">MSLIMCSGIVAFVTSFIGLLPQIIKSIKTKSTQDLSMLMLVNYLICSIAWIIYGSGTNSFFVISSNIAGLLISLLLILLKRRYDVQRP</sequence>
<reference evidence="6" key="1">
    <citation type="submission" date="2021-03" db="EMBL/GenBank/DDBJ databases">
        <title>Legionella lytica PCM 2298.</title>
        <authorList>
            <person name="Koper P."/>
        </authorList>
    </citation>
    <scope>NUCLEOTIDE SEQUENCE</scope>
    <source>
        <strain evidence="6">PCM 2298</strain>
    </source>
</reference>
<evidence type="ECO:0000313" key="7">
    <source>
        <dbReference type="Proteomes" id="UP001057474"/>
    </source>
</evidence>
<keyword evidence="4 5" id="KW-0472">Membrane</keyword>
<comment type="subcellular location">
    <subcellularLocation>
        <location evidence="1">Membrane</location>
        <topology evidence="1">Multi-pass membrane protein</topology>
    </subcellularLocation>
</comment>
<protein>
    <submittedName>
        <fullName evidence="6">PQ-loop repeat-containing protein</fullName>
    </submittedName>
</protein>
<evidence type="ECO:0000256" key="2">
    <source>
        <dbReference type="ARBA" id="ARBA00022692"/>
    </source>
</evidence>
<evidence type="ECO:0000256" key="3">
    <source>
        <dbReference type="ARBA" id="ARBA00022989"/>
    </source>
</evidence>
<dbReference type="Gene3D" id="1.20.1280.290">
    <property type="match status" value="1"/>
</dbReference>
<gene>
    <name evidence="6" type="ORF">J2N86_11940</name>
</gene>
<evidence type="ECO:0000313" key="6">
    <source>
        <dbReference type="EMBL" id="USQ13389.1"/>
    </source>
</evidence>
<evidence type="ECO:0000256" key="4">
    <source>
        <dbReference type="ARBA" id="ARBA00023136"/>
    </source>
</evidence>
<dbReference type="InterPro" id="IPR006603">
    <property type="entry name" value="PQ-loop_rpt"/>
</dbReference>
<accession>A0ABY4Y6X2</accession>
<organism evidence="6 7">
    <name type="scientific">Legionella lytica</name>
    <dbReference type="NCBI Taxonomy" id="96232"/>
    <lineage>
        <taxon>Bacteria</taxon>
        <taxon>Pseudomonadati</taxon>
        <taxon>Pseudomonadota</taxon>
        <taxon>Gammaproteobacteria</taxon>
        <taxon>Legionellales</taxon>
        <taxon>Legionellaceae</taxon>
        <taxon>Legionella</taxon>
    </lineage>
</organism>